<dbReference type="Proteomes" id="UP000178820">
    <property type="component" value="Unassembled WGS sequence"/>
</dbReference>
<reference evidence="1 2" key="1">
    <citation type="journal article" date="2016" name="Nat. Commun.">
        <title>Thousands of microbial genomes shed light on interconnected biogeochemical processes in an aquifer system.</title>
        <authorList>
            <person name="Anantharaman K."/>
            <person name="Brown C.T."/>
            <person name="Hug L.A."/>
            <person name="Sharon I."/>
            <person name="Castelle C.J."/>
            <person name="Probst A.J."/>
            <person name="Thomas B.C."/>
            <person name="Singh A."/>
            <person name="Wilkins M.J."/>
            <person name="Karaoz U."/>
            <person name="Brodie E.L."/>
            <person name="Williams K.H."/>
            <person name="Hubbard S.S."/>
            <person name="Banfield J.F."/>
        </authorList>
    </citation>
    <scope>NUCLEOTIDE SEQUENCE [LARGE SCALE GENOMIC DNA]</scope>
</reference>
<dbReference type="EMBL" id="MHOT01000022">
    <property type="protein sequence ID" value="OGZ68428.1"/>
    <property type="molecule type" value="Genomic_DNA"/>
</dbReference>
<protein>
    <submittedName>
        <fullName evidence="1">Uncharacterized protein</fullName>
    </submittedName>
</protein>
<name>A0A1G2I2Y9_9BACT</name>
<dbReference type="STRING" id="1802207.A3D44_00605"/>
<evidence type="ECO:0000313" key="1">
    <source>
        <dbReference type="EMBL" id="OGZ68428.1"/>
    </source>
</evidence>
<organism evidence="1 2">
    <name type="scientific">Candidatus Staskawiczbacteria bacterium RIFCSPHIGHO2_02_FULL_42_22</name>
    <dbReference type="NCBI Taxonomy" id="1802207"/>
    <lineage>
        <taxon>Bacteria</taxon>
        <taxon>Candidatus Staskawicziibacteriota</taxon>
    </lineage>
</organism>
<evidence type="ECO:0000313" key="2">
    <source>
        <dbReference type="Proteomes" id="UP000178820"/>
    </source>
</evidence>
<dbReference type="AlphaFoldDB" id="A0A1G2I2Y9"/>
<sequence length="92" mass="10523">MNDKNRECPGNRNIWTSHPETALQLLPDLPIFGSFHKKFVRRSYRLGLTNFLLQAAQDCQTCGEFSAVSGCDVHNHTSESQPILSLFLCKRW</sequence>
<comment type="caution">
    <text evidence="1">The sequence shown here is derived from an EMBL/GenBank/DDBJ whole genome shotgun (WGS) entry which is preliminary data.</text>
</comment>
<proteinExistence type="predicted"/>
<accession>A0A1G2I2Y9</accession>
<gene>
    <name evidence="1" type="ORF">A3D44_00605</name>
</gene>